<accession>A0A2G9YMQ7</accession>
<protein>
    <submittedName>
        <fullName evidence="1">Uncharacterized protein</fullName>
    </submittedName>
</protein>
<dbReference type="Proteomes" id="UP000231292">
    <property type="component" value="Unassembled WGS sequence"/>
</dbReference>
<reference evidence="1 2" key="1">
    <citation type="submission" date="2017-09" db="EMBL/GenBank/DDBJ databases">
        <title>Depth-based differentiation of microbial function through sediment-hosted aquifers and enrichment of novel symbionts in the deep terrestrial subsurface.</title>
        <authorList>
            <person name="Probst A.J."/>
            <person name="Ladd B."/>
            <person name="Jarett J.K."/>
            <person name="Geller-Mcgrath D.E."/>
            <person name="Sieber C.M."/>
            <person name="Emerson J.B."/>
            <person name="Anantharaman K."/>
            <person name="Thomas B.C."/>
            <person name="Malmstrom R."/>
            <person name="Stieglmeier M."/>
            <person name="Klingl A."/>
            <person name="Woyke T."/>
            <person name="Ryan C.M."/>
            <person name="Banfield J.F."/>
        </authorList>
    </citation>
    <scope>NUCLEOTIDE SEQUENCE [LARGE SCALE GENOMIC DNA]</scope>
    <source>
        <strain evidence="1">CG23_combo_of_CG06-09_8_20_14_all_41_10</strain>
    </source>
</reference>
<proteinExistence type="predicted"/>
<evidence type="ECO:0000313" key="1">
    <source>
        <dbReference type="EMBL" id="PIP19791.1"/>
    </source>
</evidence>
<name>A0A2G9YMQ7_9BACT</name>
<dbReference type="EMBL" id="PCRK01000021">
    <property type="protein sequence ID" value="PIP19791.1"/>
    <property type="molecule type" value="Genomic_DNA"/>
</dbReference>
<evidence type="ECO:0000313" key="2">
    <source>
        <dbReference type="Proteomes" id="UP000231292"/>
    </source>
</evidence>
<dbReference type="AlphaFoldDB" id="A0A2G9YMQ7"/>
<organism evidence="1 2">
    <name type="scientific">Candidatus Sherwoodlollariibacterium unditelluris</name>
    <dbReference type="NCBI Taxonomy" id="1974757"/>
    <lineage>
        <taxon>Bacteria</taxon>
        <taxon>Pseudomonadati</taxon>
        <taxon>Candidatus Omnitrophota</taxon>
        <taxon>Candidatus Sherwoodlollariibacterium</taxon>
    </lineage>
</organism>
<comment type="caution">
    <text evidence="1">The sequence shown here is derived from an EMBL/GenBank/DDBJ whole genome shotgun (WGS) entry which is preliminary data.</text>
</comment>
<gene>
    <name evidence="1" type="ORF">COX41_01080</name>
</gene>
<sequence length="257" mass="30517">MKRGRLTKEEQIRRIKLLLIFIYTFRYATRKQLEMFIQVVMNLSFTRWLIDYSFSEGFISAYYEPLFKTKIYYLTYKGKEMICDQAMVEHYYFEKSHAGLNTFIHHNNMIETFMFLKSHLDIKEWVCEWDIRRGKSSGEKIPDGLIILKDGMNVALEVETRYKKLGILRNFVKRYRYDIEKISRYHCVLVVASSRFNYDGLRMRMYNLAPEFCSKAFILADLGMLELGMCFYQGKLIHLEEAIGLLKMGGQSHGQAL</sequence>